<dbReference type="InterPro" id="IPR012337">
    <property type="entry name" value="RNaseH-like_sf"/>
</dbReference>
<dbReference type="PIRSF" id="PIRSF036922">
    <property type="entry name" value="RNaseH_PGAM"/>
    <property type="match status" value="1"/>
</dbReference>
<name>A0A7W9M559_9PSEU</name>
<dbReference type="Pfam" id="PF00300">
    <property type="entry name" value="His_Phos_1"/>
    <property type="match status" value="1"/>
</dbReference>
<dbReference type="PROSITE" id="PS50879">
    <property type="entry name" value="RNASE_H_1"/>
    <property type="match status" value="1"/>
</dbReference>
<protein>
    <submittedName>
        <fullName evidence="4">Broad specificity phosphatase PhoE/ribonuclease HI</fullName>
    </submittedName>
</protein>
<reference evidence="4 5" key="1">
    <citation type="submission" date="2020-08" db="EMBL/GenBank/DDBJ databases">
        <title>Sequencing the genomes of 1000 actinobacteria strains.</title>
        <authorList>
            <person name="Klenk H.-P."/>
        </authorList>
    </citation>
    <scope>NUCLEOTIDE SEQUENCE [LARGE SCALE GENOMIC DNA]</scope>
    <source>
        <strain evidence="4 5">DSM 45486</strain>
    </source>
</reference>
<gene>
    <name evidence="4" type="ORF">F4560_007605</name>
</gene>
<dbReference type="CDD" id="cd07067">
    <property type="entry name" value="HP_PGM_like"/>
    <property type="match status" value="1"/>
</dbReference>
<comment type="caution">
    <text evidence="4">The sequence shown here is derived from an EMBL/GenBank/DDBJ whole genome shotgun (WGS) entry which is preliminary data.</text>
</comment>
<dbReference type="Gene3D" id="3.40.50.1240">
    <property type="entry name" value="Phosphoglycerate mutase-like"/>
    <property type="match status" value="1"/>
</dbReference>
<feature type="active site" description="Tele-phosphohistidine intermediate" evidence="1">
    <location>
        <position position="177"/>
    </location>
</feature>
<dbReference type="PANTHER" id="PTHR48100:SF62">
    <property type="entry name" value="GLUCOSYL-3-PHOSPHOGLYCERATE PHOSPHATASE"/>
    <property type="match status" value="1"/>
</dbReference>
<dbReference type="CDD" id="cd09279">
    <property type="entry name" value="RNase_HI_like"/>
    <property type="match status" value="1"/>
</dbReference>
<evidence type="ECO:0000256" key="1">
    <source>
        <dbReference type="PIRSR" id="PIRSR036922-1"/>
    </source>
</evidence>
<dbReference type="InterPro" id="IPR013078">
    <property type="entry name" value="His_Pase_superF_clade-1"/>
</dbReference>
<dbReference type="GO" id="GO:0005737">
    <property type="term" value="C:cytoplasm"/>
    <property type="evidence" value="ECO:0007669"/>
    <property type="project" value="TreeGrafter"/>
</dbReference>
<dbReference type="Gene3D" id="3.30.420.10">
    <property type="entry name" value="Ribonuclease H-like superfamily/Ribonuclease H"/>
    <property type="match status" value="1"/>
</dbReference>
<dbReference type="InterPro" id="IPR002156">
    <property type="entry name" value="RNaseH_domain"/>
</dbReference>
<dbReference type="InterPro" id="IPR050275">
    <property type="entry name" value="PGM_Phosphatase"/>
</dbReference>
<keyword evidence="5" id="KW-1185">Reference proteome</keyword>
<evidence type="ECO:0000313" key="4">
    <source>
        <dbReference type="EMBL" id="MBB5807837.1"/>
    </source>
</evidence>
<dbReference type="SMART" id="SM00855">
    <property type="entry name" value="PGAM"/>
    <property type="match status" value="1"/>
</dbReference>
<dbReference type="RefSeq" id="WP_184927828.1">
    <property type="nucleotide sequence ID" value="NZ_JACHMO010000001.1"/>
</dbReference>
<sequence>MRVVVEADGGSRGNPGPAGYGAVVLDESGAVVAERFEGIGIATNNVAEYRGLLAGLRVAAEVGASEVDVRMDSKLVVEQMSGRWKVKHPSMQPLVAQARELARAFERVSYEWIPRERNQRADRLANQAMDDQAGVERPEKETPARPEPQQPDAAVTQSPTSWTGAVGEPTRLYLLRHGQTELSVARRYSGRGNPPLTEIGRGQAEAAARRLAKVEGLTAVVASPLGRAKETARAVAAATGAELTWDDDLIETDFGAWEGLTFAEAAERDPDVHRRWLGDPSVPAPGGESFDQVHHRVRRARNAIVSRFGGANVVVVSHVTPIKSLLRMALDVGPSLLFRLHLDLASLSVVEFYPDGHASVRLVNDTSHLG</sequence>
<proteinExistence type="predicted"/>
<dbReference type="InterPro" id="IPR029033">
    <property type="entry name" value="His_PPase_superfam"/>
</dbReference>
<dbReference type="AlphaFoldDB" id="A0A7W9M559"/>
<feature type="compositionally biased region" description="Basic and acidic residues" evidence="2">
    <location>
        <begin position="134"/>
        <end position="144"/>
    </location>
</feature>
<feature type="region of interest" description="Disordered" evidence="2">
    <location>
        <begin position="121"/>
        <end position="166"/>
    </location>
</feature>
<dbReference type="EMBL" id="JACHMO010000001">
    <property type="protein sequence ID" value="MBB5807837.1"/>
    <property type="molecule type" value="Genomic_DNA"/>
</dbReference>
<organism evidence="4 5">
    <name type="scientific">Saccharothrix ecbatanensis</name>
    <dbReference type="NCBI Taxonomy" id="1105145"/>
    <lineage>
        <taxon>Bacteria</taxon>
        <taxon>Bacillati</taxon>
        <taxon>Actinomycetota</taxon>
        <taxon>Actinomycetes</taxon>
        <taxon>Pseudonocardiales</taxon>
        <taxon>Pseudonocardiaceae</taxon>
        <taxon>Saccharothrix</taxon>
    </lineage>
</organism>
<dbReference type="Proteomes" id="UP000552097">
    <property type="component" value="Unassembled WGS sequence"/>
</dbReference>
<dbReference type="InterPro" id="IPR036397">
    <property type="entry name" value="RNaseH_sf"/>
</dbReference>
<dbReference type="InterPro" id="IPR014636">
    <property type="entry name" value="RNaseH/PGlycerate_mutase"/>
</dbReference>
<feature type="domain" description="RNase H type-1" evidence="3">
    <location>
        <begin position="1"/>
        <end position="138"/>
    </location>
</feature>
<dbReference type="Pfam" id="PF13456">
    <property type="entry name" value="RVT_3"/>
    <property type="match status" value="1"/>
</dbReference>
<accession>A0A7W9M559</accession>
<dbReference type="PANTHER" id="PTHR48100">
    <property type="entry name" value="BROAD-SPECIFICITY PHOSPHATASE YOR283W-RELATED"/>
    <property type="match status" value="1"/>
</dbReference>
<evidence type="ECO:0000259" key="3">
    <source>
        <dbReference type="PROSITE" id="PS50879"/>
    </source>
</evidence>
<feature type="active site" description="Proton donor/acceptor; for phosphatase activity" evidence="1">
    <location>
        <position position="251"/>
    </location>
</feature>
<dbReference type="SUPFAM" id="SSF53254">
    <property type="entry name" value="Phosphoglycerate mutase-like"/>
    <property type="match status" value="1"/>
</dbReference>
<evidence type="ECO:0000256" key="2">
    <source>
        <dbReference type="SAM" id="MobiDB-lite"/>
    </source>
</evidence>
<dbReference type="NCBIfam" id="NF005567">
    <property type="entry name" value="PRK07238.1"/>
    <property type="match status" value="1"/>
</dbReference>
<dbReference type="GO" id="GO:0003676">
    <property type="term" value="F:nucleic acid binding"/>
    <property type="evidence" value="ECO:0007669"/>
    <property type="project" value="InterPro"/>
</dbReference>
<dbReference type="SUPFAM" id="SSF53098">
    <property type="entry name" value="Ribonuclease H-like"/>
    <property type="match status" value="1"/>
</dbReference>
<dbReference type="GO" id="GO:0004523">
    <property type="term" value="F:RNA-DNA hybrid ribonuclease activity"/>
    <property type="evidence" value="ECO:0007669"/>
    <property type="project" value="InterPro"/>
</dbReference>
<evidence type="ECO:0000313" key="5">
    <source>
        <dbReference type="Proteomes" id="UP000552097"/>
    </source>
</evidence>
<dbReference type="GO" id="GO:0016791">
    <property type="term" value="F:phosphatase activity"/>
    <property type="evidence" value="ECO:0007669"/>
    <property type="project" value="TreeGrafter"/>
</dbReference>